<organism evidence="7 8">
    <name type="scientific">Trebonia kvetii</name>
    <dbReference type="NCBI Taxonomy" id="2480626"/>
    <lineage>
        <taxon>Bacteria</taxon>
        <taxon>Bacillati</taxon>
        <taxon>Actinomycetota</taxon>
        <taxon>Actinomycetes</taxon>
        <taxon>Streptosporangiales</taxon>
        <taxon>Treboniaceae</taxon>
        <taxon>Trebonia</taxon>
    </lineage>
</organism>
<comment type="subcellular location">
    <subcellularLocation>
        <location evidence="1">Membrane</location>
        <topology evidence="1">Multi-pass membrane protein</topology>
    </subcellularLocation>
</comment>
<name>A0A6P2BWP1_9ACTN</name>
<dbReference type="InterPro" id="IPR050367">
    <property type="entry name" value="APC_superfamily"/>
</dbReference>
<feature type="domain" description="Amino acid permease/ SLC12A" evidence="6">
    <location>
        <begin position="34"/>
        <end position="407"/>
    </location>
</feature>
<dbReference type="AlphaFoldDB" id="A0A6P2BWP1"/>
<evidence type="ECO:0000313" key="8">
    <source>
        <dbReference type="Proteomes" id="UP000460272"/>
    </source>
</evidence>
<dbReference type="Proteomes" id="UP000460272">
    <property type="component" value="Unassembled WGS sequence"/>
</dbReference>
<feature type="transmembrane region" description="Helical" evidence="5">
    <location>
        <begin position="414"/>
        <end position="434"/>
    </location>
</feature>
<feature type="transmembrane region" description="Helical" evidence="5">
    <location>
        <begin position="446"/>
        <end position="469"/>
    </location>
</feature>
<evidence type="ECO:0000259" key="6">
    <source>
        <dbReference type="Pfam" id="PF00324"/>
    </source>
</evidence>
<keyword evidence="3 5" id="KW-1133">Transmembrane helix</keyword>
<feature type="transmembrane region" description="Helical" evidence="5">
    <location>
        <begin position="210"/>
        <end position="233"/>
    </location>
</feature>
<gene>
    <name evidence="7" type="ORF">EAS64_24345</name>
</gene>
<feature type="transmembrane region" description="Helical" evidence="5">
    <location>
        <begin position="144"/>
        <end position="163"/>
    </location>
</feature>
<feature type="transmembrane region" description="Helical" evidence="5">
    <location>
        <begin position="31"/>
        <end position="55"/>
    </location>
</feature>
<dbReference type="Pfam" id="PF00324">
    <property type="entry name" value="AA_permease"/>
    <property type="match status" value="1"/>
</dbReference>
<evidence type="ECO:0000256" key="3">
    <source>
        <dbReference type="ARBA" id="ARBA00022989"/>
    </source>
</evidence>
<feature type="transmembrane region" description="Helical" evidence="5">
    <location>
        <begin position="383"/>
        <end position="402"/>
    </location>
</feature>
<dbReference type="GO" id="GO:0016020">
    <property type="term" value="C:membrane"/>
    <property type="evidence" value="ECO:0007669"/>
    <property type="project" value="UniProtKB-SubCell"/>
</dbReference>
<evidence type="ECO:0000313" key="7">
    <source>
        <dbReference type="EMBL" id="TVZ03512.1"/>
    </source>
</evidence>
<proteinExistence type="predicted"/>
<feature type="transmembrane region" description="Helical" evidence="5">
    <location>
        <begin position="103"/>
        <end position="132"/>
    </location>
</feature>
<dbReference type="EMBL" id="RPFW01000004">
    <property type="protein sequence ID" value="TVZ03512.1"/>
    <property type="molecule type" value="Genomic_DNA"/>
</dbReference>
<reference evidence="7 8" key="1">
    <citation type="submission" date="2018-11" db="EMBL/GenBank/DDBJ databases">
        <title>Trebonia kvetii gen.nov., sp.nov., a novel acidophilic actinobacterium, and proposal of the new actinobacterial family Treboniaceae fam. nov.</title>
        <authorList>
            <person name="Rapoport D."/>
            <person name="Sagova-Mareckova M."/>
            <person name="Sedlacek I."/>
            <person name="Provaznik J."/>
            <person name="Kralova S."/>
            <person name="Pavlinic D."/>
            <person name="Benes V."/>
            <person name="Kopecky J."/>
        </authorList>
    </citation>
    <scope>NUCLEOTIDE SEQUENCE [LARGE SCALE GENOMIC DNA]</scope>
    <source>
        <strain evidence="7 8">15Tr583</strain>
    </source>
</reference>
<dbReference type="PANTHER" id="PTHR42770:SF16">
    <property type="entry name" value="AMINO ACID PERMEASE"/>
    <property type="match status" value="1"/>
</dbReference>
<dbReference type="GO" id="GO:0055085">
    <property type="term" value="P:transmembrane transport"/>
    <property type="evidence" value="ECO:0007669"/>
    <property type="project" value="InterPro"/>
</dbReference>
<dbReference type="PANTHER" id="PTHR42770">
    <property type="entry name" value="AMINO ACID TRANSPORTER-RELATED"/>
    <property type="match status" value="1"/>
</dbReference>
<feature type="transmembrane region" description="Helical" evidence="5">
    <location>
        <begin position="170"/>
        <end position="190"/>
    </location>
</feature>
<accession>A0A6P2BWP1</accession>
<evidence type="ECO:0000256" key="1">
    <source>
        <dbReference type="ARBA" id="ARBA00004141"/>
    </source>
</evidence>
<evidence type="ECO:0000256" key="2">
    <source>
        <dbReference type="ARBA" id="ARBA00022692"/>
    </source>
</evidence>
<feature type="transmembrane region" description="Helical" evidence="5">
    <location>
        <begin position="61"/>
        <end position="82"/>
    </location>
</feature>
<dbReference type="OrthoDB" id="9762947at2"/>
<dbReference type="InterPro" id="IPR004841">
    <property type="entry name" value="AA-permease/SLC12A_dom"/>
</dbReference>
<feature type="transmembrane region" description="Helical" evidence="5">
    <location>
        <begin position="313"/>
        <end position="336"/>
    </location>
</feature>
<sequence>MTHHESGAQPRSGDPAPRPALRRELRFMETASVSVGVMAPTLAMSITGVAAATALGRAAPLAFAVAALGVGLVAYGFVRLAGEFSHAGSVYAFVGNTLGPRPGFLAGWALLGTYLVFPPVSIMGAAIFGRAFLSIAGLARDADWYPLALSAWAVIWVLAARGVRPTTRSVLVFEVVSVCLILVLMGAIYWRLGVGRPPGGQALSSDVFVLPPGVGASALALAATTGFLAFAGFESAGSLGEESLVPTRMIPRAIITTVAFGAVFYLACVVAQTLGFGTGAAGVSAFRHSQAPLSELAQRYVGTPLASLLNLGAVLSALGAGLGGVTVAARMMFAFGRDGLTARRLSRVSASTGVPQRALALEMLIGLVLLTAFRLAGSPALNVFFYLATIGTLSLLVMYVLTNIAAARHLGRRSLWQVMAPAGGVLIAGFVLYHNVWPVPPPPYEFLPYLVLGWLAVGLIITTVIPGFAAKVDDGLGRATDVR</sequence>
<dbReference type="PIRSF" id="PIRSF006060">
    <property type="entry name" value="AA_transporter"/>
    <property type="match status" value="1"/>
</dbReference>
<evidence type="ECO:0000256" key="4">
    <source>
        <dbReference type="ARBA" id="ARBA00023136"/>
    </source>
</evidence>
<keyword evidence="4 5" id="KW-0472">Membrane</keyword>
<dbReference type="RefSeq" id="WP_145856353.1">
    <property type="nucleotide sequence ID" value="NZ_RPFW01000004.1"/>
</dbReference>
<protein>
    <submittedName>
        <fullName evidence="7">APC family permease</fullName>
    </submittedName>
</protein>
<feature type="transmembrane region" description="Helical" evidence="5">
    <location>
        <begin position="253"/>
        <end position="274"/>
    </location>
</feature>
<keyword evidence="8" id="KW-1185">Reference proteome</keyword>
<evidence type="ECO:0000256" key="5">
    <source>
        <dbReference type="SAM" id="Phobius"/>
    </source>
</evidence>
<comment type="caution">
    <text evidence="7">The sequence shown here is derived from an EMBL/GenBank/DDBJ whole genome shotgun (WGS) entry which is preliminary data.</text>
</comment>
<dbReference type="Gene3D" id="1.20.1740.10">
    <property type="entry name" value="Amino acid/polyamine transporter I"/>
    <property type="match status" value="1"/>
</dbReference>
<keyword evidence="2 5" id="KW-0812">Transmembrane</keyword>
<feature type="transmembrane region" description="Helical" evidence="5">
    <location>
        <begin position="357"/>
        <end position="377"/>
    </location>
</feature>